<proteinExistence type="predicted"/>
<sequence length="255" mass="30048">MAYLDRLAKLPSCNITYLKYKDKYYYVIYNYDYKRNSKGIPQSKKLTIGKIANPKDEYFHPNENYVKVYGDKVEFVNAKPAFNEPKADIEKEYDLRNQPIKSIEYTQPVGLHLAVEHLAMTANLYKILRKVFNNSAPLIFSLATYILSKGNAISGYEKWAQKHYLAPELIIDKRRILDFFVWDIKEEKIHEFLELWQKSTHDEEFVAYNATSRLTLSQMIGTERSYNEENDFTKQINVGVVYGYNSKLTLHYSWN</sequence>
<gene>
    <name evidence="1" type="ORF">CKF58_00200</name>
</gene>
<dbReference type="RefSeq" id="WP_119529979.1">
    <property type="nucleotide sequence ID" value="NZ_JBHSSP010000013.1"/>
</dbReference>
<dbReference type="AlphaFoldDB" id="A0A3A1YT18"/>
<evidence type="ECO:0008006" key="3">
    <source>
        <dbReference type="Google" id="ProtNLM"/>
    </source>
</evidence>
<protein>
    <recommendedName>
        <fullName evidence="3">Transposase</fullName>
    </recommendedName>
</protein>
<keyword evidence="2" id="KW-1185">Reference proteome</keyword>
<dbReference type="EMBL" id="NRJG01000004">
    <property type="protein sequence ID" value="RIY40631.1"/>
    <property type="molecule type" value="Genomic_DNA"/>
</dbReference>
<evidence type="ECO:0000313" key="2">
    <source>
        <dbReference type="Proteomes" id="UP000265916"/>
    </source>
</evidence>
<reference evidence="1 2" key="1">
    <citation type="submission" date="2017-08" db="EMBL/GenBank/DDBJ databases">
        <title>Reclassification of Bisgaard taxon 37 and 44.</title>
        <authorList>
            <person name="Christensen H."/>
        </authorList>
    </citation>
    <scope>NUCLEOTIDE SEQUENCE [LARGE SCALE GENOMIC DNA]</scope>
    <source>
        <strain evidence="1 2">111</strain>
    </source>
</reference>
<name>A0A3A1YT18_9GAMM</name>
<dbReference type="Proteomes" id="UP000265916">
    <property type="component" value="Unassembled WGS sequence"/>
</dbReference>
<comment type="caution">
    <text evidence="1">The sequence shown here is derived from an EMBL/GenBank/DDBJ whole genome shotgun (WGS) entry which is preliminary data.</text>
</comment>
<organism evidence="1 2">
    <name type="scientific">Psittacicella hinzii</name>
    <dbReference type="NCBI Taxonomy" id="2028575"/>
    <lineage>
        <taxon>Bacteria</taxon>
        <taxon>Pseudomonadati</taxon>
        <taxon>Pseudomonadota</taxon>
        <taxon>Gammaproteobacteria</taxon>
        <taxon>Pasteurellales</taxon>
        <taxon>Psittacicellaceae</taxon>
        <taxon>Psittacicella</taxon>
    </lineage>
</organism>
<accession>A0A3A1YT18</accession>
<dbReference type="OrthoDB" id="47830at2"/>
<evidence type="ECO:0000313" key="1">
    <source>
        <dbReference type="EMBL" id="RIY40631.1"/>
    </source>
</evidence>